<feature type="transmembrane region" description="Helical" evidence="1">
    <location>
        <begin position="136"/>
        <end position="156"/>
    </location>
</feature>
<keyword evidence="1" id="KW-1133">Transmembrane helix</keyword>
<dbReference type="RefSeq" id="WP_076705671.1">
    <property type="nucleotide sequence ID" value="NZ_MRDE01000081.1"/>
</dbReference>
<dbReference type="Proteomes" id="UP000187085">
    <property type="component" value="Unassembled WGS sequence"/>
</dbReference>
<feature type="transmembrane region" description="Helical" evidence="1">
    <location>
        <begin position="46"/>
        <end position="66"/>
    </location>
</feature>
<feature type="transmembrane region" description="Helical" evidence="1">
    <location>
        <begin position="105"/>
        <end position="130"/>
    </location>
</feature>
<feature type="transmembrane region" description="Helical" evidence="1">
    <location>
        <begin position="21"/>
        <end position="40"/>
    </location>
</feature>
<dbReference type="AlphaFoldDB" id="A0A1R1L686"/>
<keyword evidence="3" id="KW-1185">Reference proteome</keyword>
<sequence>MAKGKSKGGQVVVNIEQNNRIYQIIATLLLCGAIGMVAYALAKNGWLEIAATMLTMFLVQLTTLLFKNGIIGLPEKQDDSAFKGTKGLLRTMAADFREWQARSPIWRLAALATGYTLAFMLARSGISWALTVFTNVWMAGAAAAFLASLIIFPSLIGNATKFLASRATEGKKREQSIEDEEKEVITKTFDLDQE</sequence>
<evidence type="ECO:0000313" key="3">
    <source>
        <dbReference type="Proteomes" id="UP000187085"/>
    </source>
</evidence>
<evidence type="ECO:0000256" key="1">
    <source>
        <dbReference type="SAM" id="Phobius"/>
    </source>
</evidence>
<dbReference type="STRING" id="554083.BKD30_14280"/>
<proteinExistence type="predicted"/>
<organism evidence="2 3">
    <name type="scientific">Tersicoccus phoenicis</name>
    <dbReference type="NCBI Taxonomy" id="554083"/>
    <lineage>
        <taxon>Bacteria</taxon>
        <taxon>Bacillati</taxon>
        <taxon>Actinomycetota</taxon>
        <taxon>Actinomycetes</taxon>
        <taxon>Micrococcales</taxon>
        <taxon>Micrococcaceae</taxon>
        <taxon>Tersicoccus</taxon>
    </lineage>
</organism>
<dbReference type="EMBL" id="MRDE01000081">
    <property type="protein sequence ID" value="OMH23040.1"/>
    <property type="molecule type" value="Genomic_DNA"/>
</dbReference>
<comment type="caution">
    <text evidence="2">The sequence shown here is derived from an EMBL/GenBank/DDBJ whole genome shotgun (WGS) entry which is preliminary data.</text>
</comment>
<dbReference type="OrthoDB" id="4414657at2"/>
<gene>
    <name evidence="2" type="ORF">BKD30_14280</name>
</gene>
<accession>A0A1R1L686</accession>
<reference evidence="2 3" key="1">
    <citation type="submission" date="2016-12" db="EMBL/GenBank/DDBJ databases">
        <title>Draft genome of Tersicoccus phoenicis 1P05MA.</title>
        <authorList>
            <person name="Nakajima Y."/>
            <person name="Yoshizawa S."/>
            <person name="Nakamura K."/>
            <person name="Ogura Y."/>
            <person name="Hayashi T."/>
            <person name="Kogure K."/>
        </authorList>
    </citation>
    <scope>NUCLEOTIDE SEQUENCE [LARGE SCALE GENOMIC DNA]</scope>
    <source>
        <strain evidence="2 3">1p05MA</strain>
    </source>
</reference>
<protein>
    <submittedName>
        <fullName evidence="2">Uncharacterized protein</fullName>
    </submittedName>
</protein>
<evidence type="ECO:0000313" key="2">
    <source>
        <dbReference type="EMBL" id="OMH23040.1"/>
    </source>
</evidence>
<keyword evidence="1" id="KW-0812">Transmembrane</keyword>
<keyword evidence="1" id="KW-0472">Membrane</keyword>
<name>A0A1R1L686_9MICC</name>